<accession>A0ABU5T0U4</accession>
<protein>
    <submittedName>
        <fullName evidence="2">Uncharacterized protein</fullName>
    </submittedName>
</protein>
<keyword evidence="1" id="KW-1133">Transmembrane helix</keyword>
<gene>
    <name evidence="2" type="ORF">SPF06_00930</name>
</gene>
<organism evidence="2 3">
    <name type="scientific">Sinomonas terricola</name>
    <dbReference type="NCBI Taxonomy" id="3110330"/>
    <lineage>
        <taxon>Bacteria</taxon>
        <taxon>Bacillati</taxon>
        <taxon>Actinomycetota</taxon>
        <taxon>Actinomycetes</taxon>
        <taxon>Micrococcales</taxon>
        <taxon>Micrococcaceae</taxon>
        <taxon>Sinomonas</taxon>
    </lineage>
</organism>
<proteinExistence type="predicted"/>
<comment type="caution">
    <text evidence="2">The sequence shown here is derived from an EMBL/GenBank/DDBJ whole genome shotgun (WGS) entry which is preliminary data.</text>
</comment>
<evidence type="ECO:0000313" key="2">
    <source>
        <dbReference type="EMBL" id="MEA5453274.1"/>
    </source>
</evidence>
<feature type="transmembrane region" description="Helical" evidence="1">
    <location>
        <begin position="37"/>
        <end position="56"/>
    </location>
</feature>
<evidence type="ECO:0000313" key="3">
    <source>
        <dbReference type="Proteomes" id="UP001304769"/>
    </source>
</evidence>
<dbReference type="RefSeq" id="WP_323277044.1">
    <property type="nucleotide sequence ID" value="NZ_JAYGGQ010000001.1"/>
</dbReference>
<name>A0ABU5T0U4_9MICC</name>
<reference evidence="2 3" key="1">
    <citation type="submission" date="2023-12" db="EMBL/GenBank/DDBJ databases">
        <title>Sinomonas terricola sp. nov, isolated from litchi orchard soil in Guangdong, PR China.</title>
        <authorList>
            <person name="Jiaxin W."/>
            <person name="Yang Z."/>
            <person name="Honghui Z."/>
        </authorList>
    </citation>
    <scope>NUCLEOTIDE SEQUENCE [LARGE SCALE GENOMIC DNA]</scope>
    <source>
        <strain evidence="2 3">JGH33</strain>
    </source>
</reference>
<keyword evidence="1" id="KW-0812">Transmembrane</keyword>
<sequence>MKRFLALLGAGLIPALFIALVVWGGQSGQDVLIGVGGSALFMAGAMAAVIFGTYAITGRWPR</sequence>
<dbReference type="EMBL" id="JAYGGQ010000001">
    <property type="protein sequence ID" value="MEA5453274.1"/>
    <property type="molecule type" value="Genomic_DNA"/>
</dbReference>
<keyword evidence="3" id="KW-1185">Reference proteome</keyword>
<evidence type="ECO:0000256" key="1">
    <source>
        <dbReference type="SAM" id="Phobius"/>
    </source>
</evidence>
<keyword evidence="1" id="KW-0472">Membrane</keyword>
<dbReference type="Proteomes" id="UP001304769">
    <property type="component" value="Unassembled WGS sequence"/>
</dbReference>